<protein>
    <submittedName>
        <fullName evidence="1">Uncharacterized protein</fullName>
    </submittedName>
</protein>
<evidence type="ECO:0000313" key="1">
    <source>
        <dbReference type="EMBL" id="CAH0419383.1"/>
    </source>
</evidence>
<dbReference type="Proteomes" id="UP000789719">
    <property type="component" value="Unassembled WGS sequence"/>
</dbReference>
<dbReference type="EMBL" id="CAKKNT010000036">
    <property type="protein sequence ID" value="CAH0419383.1"/>
    <property type="molecule type" value="Genomic_DNA"/>
</dbReference>
<reference evidence="1 2" key="1">
    <citation type="submission" date="2021-11" db="EMBL/GenBank/DDBJ databases">
        <authorList>
            <person name="Depoorter E."/>
        </authorList>
    </citation>
    <scope>NUCLEOTIDE SEQUENCE [LARGE SCALE GENOMIC DNA]</scope>
    <source>
        <strain evidence="1 2">LMG 24286</strain>
    </source>
</reference>
<organism evidence="1 2">
    <name type="scientific">Periweissella ghanensis</name>
    <dbReference type="NCBI Taxonomy" id="467997"/>
    <lineage>
        <taxon>Bacteria</taxon>
        <taxon>Bacillati</taxon>
        <taxon>Bacillota</taxon>
        <taxon>Bacilli</taxon>
        <taxon>Lactobacillales</taxon>
        <taxon>Lactobacillaceae</taxon>
        <taxon>Periweissella</taxon>
    </lineage>
</organism>
<sequence>MTEMEEEIEKLKKEVTELKGQVSQVSFLLGFAFGSIANSKK</sequence>
<keyword evidence="2" id="KW-1185">Reference proteome</keyword>
<dbReference type="RefSeq" id="WP_284706042.1">
    <property type="nucleotide sequence ID" value="NZ_CAKKNT010000036.1"/>
</dbReference>
<evidence type="ECO:0000313" key="2">
    <source>
        <dbReference type="Proteomes" id="UP000789719"/>
    </source>
</evidence>
<proteinExistence type="predicted"/>
<accession>A0ABN8BR79</accession>
<gene>
    <name evidence="1" type="ORF">WGH24286_01833</name>
</gene>
<name>A0ABN8BR79_9LACO</name>
<comment type="caution">
    <text evidence="1">The sequence shown here is derived from an EMBL/GenBank/DDBJ whole genome shotgun (WGS) entry which is preliminary data.</text>
</comment>